<evidence type="ECO:0000256" key="1">
    <source>
        <dbReference type="SAM" id="MobiDB-lite"/>
    </source>
</evidence>
<evidence type="ECO:0000313" key="3">
    <source>
        <dbReference type="EMBL" id="ONK79117.1"/>
    </source>
</evidence>
<dbReference type="PANTHER" id="PTHR33697">
    <property type="entry name" value="T17B22.17 PROTEIN-RELATED"/>
    <property type="match status" value="1"/>
</dbReference>
<accession>A0A5P1FNU6</accession>
<feature type="domain" description="PWWP" evidence="2">
    <location>
        <begin position="16"/>
        <end position="71"/>
    </location>
</feature>
<dbReference type="InterPro" id="IPR044679">
    <property type="entry name" value="PWWP2-like"/>
</dbReference>
<proteinExistence type="predicted"/>
<dbReference type="PANTHER" id="PTHR33697:SF1">
    <property type="entry name" value="TUDOR_PWWP_MBT SUPERFAMILY PROTEIN"/>
    <property type="match status" value="1"/>
</dbReference>
<dbReference type="EMBL" id="CM007381">
    <property type="protein sequence ID" value="ONK79117.1"/>
    <property type="molecule type" value="Genomic_DNA"/>
</dbReference>
<gene>
    <name evidence="3" type="ORF">A4U43_C01F3110</name>
</gene>
<dbReference type="CDD" id="cd05162">
    <property type="entry name" value="PWWP"/>
    <property type="match status" value="1"/>
</dbReference>
<dbReference type="Gramene" id="ONK79117">
    <property type="protein sequence ID" value="ONK79117"/>
    <property type="gene ID" value="A4U43_C01F3110"/>
</dbReference>
<keyword evidence="4" id="KW-1185">Reference proteome</keyword>
<dbReference type="Proteomes" id="UP000243459">
    <property type="component" value="Chromosome 1"/>
</dbReference>
<dbReference type="Gene3D" id="2.30.30.140">
    <property type="match status" value="1"/>
</dbReference>
<dbReference type="AlphaFoldDB" id="A0A5P1FNU6"/>
<evidence type="ECO:0000259" key="2">
    <source>
        <dbReference type="PROSITE" id="PS50812"/>
    </source>
</evidence>
<protein>
    <recommendedName>
        <fullName evidence="2">PWWP domain-containing protein</fullName>
    </recommendedName>
</protein>
<sequence length="717" mass="79604">MESDEDNNGFEIDRSPGALVWVRRRNGSWWPGRVLGIDELPEICLNMPKSGTPIKLLGKEDGSVDWYNLEKSKRVKPFRCGEYDECIKKAKEHALRSNRKPVVNKGKYVRREDAIVHALDLEEARSLGGNHNFAYGSTSSTVISDKSFGLRSNITRQNEESADVAKKSCKLKKANQKLSQSGIPFVHRCKLSASNMQHMQKKRWKTPNDSEDDATKGMKRMRDLHDLGVGIILKREPNGCVLPDTASLSESDFDNDLSSDTPLNSSRDSCSSLKRKRPNVGQANENSKKKCRRRSLAEFWMDATKVKKPSHHQSTISEESSQGVTDIKVIAENSTSKMEDYPSVTDNSPDCSGTSCEEALLNSHEIAGNAATAHLHSKMKDDLFSDILEFIDNDFSGGFVDVPVMADLPPTLEALSPAKLNSVGEGNQSNHCIQVSLISQLNEGLVEACSTSSSSQINNMGQKIDMGTSEWHTKGKRNVRHLSLNKIVDSESMVYRTNKSETFLLKNKRSSLKETANSTSDESLTSDSSCQQIKCISVSEVRDLIEDQKPKISSINAENVNSTLPTQMALPPRKIRLPSRYRESEENNCCLYDVELNVQSNYQGQRVPLVSLMSKFNGKAIVGHPVTVEVLGTSSIKKLQKDRFPWSNKRPTSGKKLGFSTRKIRRLSSFAVDRKEKGLGRKLVVGKIGGQAVSCIPLRLVFSRLNEALSSSSRSAI</sequence>
<reference evidence="4" key="1">
    <citation type="journal article" date="2017" name="Nat. Commun.">
        <title>The asparagus genome sheds light on the origin and evolution of a young Y chromosome.</title>
        <authorList>
            <person name="Harkess A."/>
            <person name="Zhou J."/>
            <person name="Xu C."/>
            <person name="Bowers J.E."/>
            <person name="Van der Hulst R."/>
            <person name="Ayyampalayam S."/>
            <person name="Mercati F."/>
            <person name="Riccardi P."/>
            <person name="McKain M.R."/>
            <person name="Kakrana A."/>
            <person name="Tang H."/>
            <person name="Ray J."/>
            <person name="Groenendijk J."/>
            <person name="Arikit S."/>
            <person name="Mathioni S.M."/>
            <person name="Nakano M."/>
            <person name="Shan H."/>
            <person name="Telgmann-Rauber A."/>
            <person name="Kanno A."/>
            <person name="Yue Z."/>
            <person name="Chen H."/>
            <person name="Li W."/>
            <person name="Chen Y."/>
            <person name="Xu X."/>
            <person name="Zhang Y."/>
            <person name="Luo S."/>
            <person name="Chen H."/>
            <person name="Gao J."/>
            <person name="Mao Z."/>
            <person name="Pires J.C."/>
            <person name="Luo M."/>
            <person name="Kudrna D."/>
            <person name="Wing R.A."/>
            <person name="Meyers B.C."/>
            <person name="Yi K."/>
            <person name="Kong H."/>
            <person name="Lavrijsen P."/>
            <person name="Sunseri F."/>
            <person name="Falavigna A."/>
            <person name="Ye Y."/>
            <person name="Leebens-Mack J.H."/>
            <person name="Chen G."/>
        </authorList>
    </citation>
    <scope>NUCLEOTIDE SEQUENCE [LARGE SCALE GENOMIC DNA]</scope>
    <source>
        <strain evidence="4">cv. DH0086</strain>
    </source>
</reference>
<dbReference type="OMA" id="TMEESHT"/>
<feature type="compositionally biased region" description="Polar residues" evidence="1">
    <location>
        <begin position="258"/>
        <end position="272"/>
    </location>
</feature>
<dbReference type="Pfam" id="PF00855">
    <property type="entry name" value="PWWP"/>
    <property type="match status" value="1"/>
</dbReference>
<dbReference type="PROSITE" id="PS50812">
    <property type="entry name" value="PWWP"/>
    <property type="match status" value="1"/>
</dbReference>
<evidence type="ECO:0000313" key="4">
    <source>
        <dbReference type="Proteomes" id="UP000243459"/>
    </source>
</evidence>
<dbReference type="SUPFAM" id="SSF63748">
    <property type="entry name" value="Tudor/PWWP/MBT"/>
    <property type="match status" value="1"/>
</dbReference>
<dbReference type="InterPro" id="IPR000313">
    <property type="entry name" value="PWWP_dom"/>
</dbReference>
<feature type="region of interest" description="Disordered" evidence="1">
    <location>
        <begin position="252"/>
        <end position="292"/>
    </location>
</feature>
<organism evidence="3 4">
    <name type="scientific">Asparagus officinalis</name>
    <name type="common">Garden asparagus</name>
    <dbReference type="NCBI Taxonomy" id="4686"/>
    <lineage>
        <taxon>Eukaryota</taxon>
        <taxon>Viridiplantae</taxon>
        <taxon>Streptophyta</taxon>
        <taxon>Embryophyta</taxon>
        <taxon>Tracheophyta</taxon>
        <taxon>Spermatophyta</taxon>
        <taxon>Magnoliopsida</taxon>
        <taxon>Liliopsida</taxon>
        <taxon>Asparagales</taxon>
        <taxon>Asparagaceae</taxon>
        <taxon>Asparagoideae</taxon>
        <taxon>Asparagus</taxon>
    </lineage>
</organism>
<name>A0A5P1FNU6_ASPOF</name>